<name>A0A4Q2DZ43_9AGAR</name>
<sequence length="542" mass="58007">MDHGIYQSHNGNMPLSFASSQYSHHDGIGFLGVKAEPMQPQLPVFSGQSSLGGVDAERIIASATHETLTRAQNTAYMQLYNHAQSLQASVATQKELLDHYRALLSQPGTSSVSSAGATPFSTRTSTPMPGSSLITSDRSRGILADTSHGIPIIALPPGFNQAEFPNVPYWHKSSWDSKQNRISNVPPQDAASTSNGKASRTNKKLLYLTESDGQVISPEVHDQVTKVFYGCLQDLVPVLGTYFPHTWGVAGTRFKNYCIVKQAVLEKTEKAGSSNTQSPSTPPATKKAKPATGKAVAPPPPPPPPATSTNMAEPTMDVPKTHDDRSMTPLSELSEPEESQLSNTSGPGIENPNGIQGGPQQHRKKGGPGALGRVKLAIDPSIVVPPPDLSPPPPPADESTKKKKKAKATKVPAGTDPLDAATAAKVPKKKRATQGIKPTNSTAAKNLYLIDYLKENDPISGKDYAELWKSIDRNTKLTYEKKSLAAKPSKATKKAQKGSKKGKDRDDPKTALGCGTQQQTAELTQEDDEEDDEEEEGEEEGA</sequence>
<accession>A0A4Q2DZ43</accession>
<feature type="region of interest" description="Disordered" evidence="1">
    <location>
        <begin position="178"/>
        <end position="199"/>
    </location>
</feature>
<dbReference type="STRING" id="2316362.A0A4Q2DZ43"/>
<dbReference type="Proteomes" id="UP000290288">
    <property type="component" value="Unassembled WGS sequence"/>
</dbReference>
<organism evidence="2 3">
    <name type="scientific">Candolleomyces aberdarensis</name>
    <dbReference type="NCBI Taxonomy" id="2316362"/>
    <lineage>
        <taxon>Eukaryota</taxon>
        <taxon>Fungi</taxon>
        <taxon>Dikarya</taxon>
        <taxon>Basidiomycota</taxon>
        <taxon>Agaricomycotina</taxon>
        <taxon>Agaricomycetes</taxon>
        <taxon>Agaricomycetidae</taxon>
        <taxon>Agaricales</taxon>
        <taxon>Agaricineae</taxon>
        <taxon>Psathyrellaceae</taxon>
        <taxon>Candolleomyces</taxon>
    </lineage>
</organism>
<comment type="caution">
    <text evidence="2">The sequence shown here is derived from an EMBL/GenBank/DDBJ whole genome shotgun (WGS) entry which is preliminary data.</text>
</comment>
<feature type="compositionally biased region" description="Acidic residues" evidence="1">
    <location>
        <begin position="524"/>
        <end position="542"/>
    </location>
</feature>
<evidence type="ECO:0000256" key="1">
    <source>
        <dbReference type="SAM" id="MobiDB-lite"/>
    </source>
</evidence>
<evidence type="ECO:0000313" key="3">
    <source>
        <dbReference type="Proteomes" id="UP000290288"/>
    </source>
</evidence>
<feature type="compositionally biased region" description="Polar residues" evidence="1">
    <location>
        <begin position="180"/>
        <end position="199"/>
    </location>
</feature>
<dbReference type="EMBL" id="SDEE01000022">
    <property type="protein sequence ID" value="RXW24305.1"/>
    <property type="molecule type" value="Genomic_DNA"/>
</dbReference>
<feature type="region of interest" description="Disordered" evidence="1">
    <location>
        <begin position="478"/>
        <end position="542"/>
    </location>
</feature>
<gene>
    <name evidence="2" type="ORF">EST38_g1548</name>
</gene>
<feature type="region of interest" description="Disordered" evidence="1">
    <location>
        <begin position="268"/>
        <end position="442"/>
    </location>
</feature>
<reference evidence="2 3" key="1">
    <citation type="submission" date="2019-01" db="EMBL/GenBank/DDBJ databases">
        <title>Draft genome sequence of Psathyrella aberdarensis IHI B618.</title>
        <authorList>
            <person name="Buettner E."/>
            <person name="Kellner H."/>
        </authorList>
    </citation>
    <scope>NUCLEOTIDE SEQUENCE [LARGE SCALE GENOMIC DNA]</scope>
    <source>
        <strain evidence="2 3">IHI B618</strain>
    </source>
</reference>
<dbReference type="AlphaFoldDB" id="A0A4Q2DZ43"/>
<keyword evidence="3" id="KW-1185">Reference proteome</keyword>
<dbReference type="OrthoDB" id="3263422at2759"/>
<feature type="compositionally biased region" description="Pro residues" evidence="1">
    <location>
        <begin position="297"/>
        <end position="306"/>
    </location>
</feature>
<feature type="compositionally biased region" description="Pro residues" evidence="1">
    <location>
        <begin position="383"/>
        <end position="396"/>
    </location>
</feature>
<protein>
    <submittedName>
        <fullName evidence="2">Uncharacterized protein</fullName>
    </submittedName>
</protein>
<feature type="region of interest" description="Disordered" evidence="1">
    <location>
        <begin position="108"/>
        <end position="136"/>
    </location>
</feature>
<proteinExistence type="predicted"/>
<evidence type="ECO:0000313" key="2">
    <source>
        <dbReference type="EMBL" id="RXW24305.1"/>
    </source>
</evidence>
<feature type="compositionally biased region" description="Basic residues" evidence="1">
    <location>
        <begin position="490"/>
        <end position="500"/>
    </location>
</feature>